<feature type="non-terminal residue" evidence="10">
    <location>
        <position position="1"/>
    </location>
</feature>
<feature type="transmembrane region" description="Helical" evidence="8">
    <location>
        <begin position="501"/>
        <end position="520"/>
    </location>
</feature>
<comment type="subcellular location">
    <subcellularLocation>
        <location evidence="1">Membrane</location>
        <topology evidence="1">Multi-pass membrane protein</topology>
    </subcellularLocation>
</comment>
<dbReference type="AlphaFoldDB" id="A0A8H6IN90"/>
<feature type="transmembrane region" description="Helical" evidence="8">
    <location>
        <begin position="165"/>
        <end position="186"/>
    </location>
</feature>
<evidence type="ECO:0000256" key="2">
    <source>
        <dbReference type="ARBA" id="ARBA00022448"/>
    </source>
</evidence>
<comment type="caution">
    <text evidence="10">The sequence shown here is derived from an EMBL/GenBank/DDBJ whole genome shotgun (WGS) entry which is preliminary data.</text>
</comment>
<feature type="transmembrane region" description="Helical" evidence="8">
    <location>
        <begin position="295"/>
        <end position="314"/>
    </location>
</feature>
<dbReference type="GO" id="GO:0016020">
    <property type="term" value="C:membrane"/>
    <property type="evidence" value="ECO:0007669"/>
    <property type="project" value="UniProtKB-SubCell"/>
</dbReference>
<evidence type="ECO:0000256" key="3">
    <source>
        <dbReference type="ARBA" id="ARBA00022692"/>
    </source>
</evidence>
<dbReference type="Pfam" id="PF00324">
    <property type="entry name" value="AA_permease"/>
    <property type="match status" value="1"/>
</dbReference>
<dbReference type="Gene3D" id="1.20.1740.10">
    <property type="entry name" value="Amino acid/polyamine transporter I"/>
    <property type="match status" value="1"/>
</dbReference>
<evidence type="ECO:0000313" key="10">
    <source>
        <dbReference type="EMBL" id="KAF6786597.1"/>
    </source>
</evidence>
<feature type="domain" description="Amino acid permease/ SLC12A" evidence="9">
    <location>
        <begin position="57"/>
        <end position="527"/>
    </location>
</feature>
<evidence type="ECO:0000313" key="11">
    <source>
        <dbReference type="Proteomes" id="UP000639643"/>
    </source>
</evidence>
<feature type="transmembrane region" description="Helical" evidence="8">
    <location>
        <begin position="236"/>
        <end position="258"/>
    </location>
</feature>
<dbReference type="PROSITE" id="PS00218">
    <property type="entry name" value="AMINO_ACID_PERMEASE_1"/>
    <property type="match status" value="1"/>
</dbReference>
<feature type="transmembrane region" description="Helical" evidence="8">
    <location>
        <begin position="424"/>
        <end position="446"/>
    </location>
</feature>
<name>A0A8H6IN90_9PEZI</name>
<evidence type="ECO:0000256" key="6">
    <source>
        <dbReference type="ARBA" id="ARBA00023136"/>
    </source>
</evidence>
<dbReference type="PANTHER" id="PTHR43341:SF21">
    <property type="entry name" value="GENERAL AMINO ACID PERMEASE-RELATED"/>
    <property type="match status" value="1"/>
</dbReference>
<dbReference type="PIRSF" id="PIRSF006060">
    <property type="entry name" value="AA_transporter"/>
    <property type="match status" value="1"/>
</dbReference>
<reference evidence="10" key="1">
    <citation type="journal article" date="2020" name="Phytopathology">
        <title>Genome Sequence Resources of Colletotrichum truncatum, C. plurivorum, C. musicola, and C. sojae: Four Species Pathogenic to Soybean (Glycine max).</title>
        <authorList>
            <person name="Rogerio F."/>
            <person name="Boufleur T.R."/>
            <person name="Ciampi-Guillardi M."/>
            <person name="Sukno S.A."/>
            <person name="Thon M.R."/>
            <person name="Massola Junior N.S."/>
            <person name="Baroncelli R."/>
        </authorList>
    </citation>
    <scope>NUCLEOTIDE SEQUENCE</scope>
    <source>
        <strain evidence="10">LFN0074</strain>
    </source>
</reference>
<sequence>MTAYDAERHPTVQDDPIHDVEKSADNHDSSDKAAILEPQLNVGGHGRTQRRLRDYQVTMIGFCSGIGTGLFIGTGSAYAKAGPAGLLLAYAIVGSVLWAVMQSIGELGALIPTAGSFPHWATRFIDPAVGFSLAISYGYCYTVAIASEASAAAILVSYWTDITPAVVITVSLVLILICNLMSVRWYGETEVAGGSIKVLCFIGLVFTSIVITAGGAPNHEAIGFRYWNEPGAWVEYNGIAGSTGHFLGFLAAFVNASFSFINKTLNKMQGVETVVISAAEAVNPHKAIPDAARRVTYRIGLFYVLGALLISLIVDPREPGLVSGSGNANSSPWVIAIRNAGINILPSIVNACILVSAWSAGNSYCWVGSRMIVAMTTDRQLPQVFGRTNKHGVPYVAVITAWLFGPLAYLSLGSGGAADAFNWLLSLSTVAGLIAWATLCFCYIRFHKAMKVQGVSRDTLPWKAPFQPYTAWFGFVGATIITLVAGFSVFLKGNWSTANFISSYIGIPIFIVPIIGWKLVHRTKFVRAHEIDLWSGRLHESEIPPEKPKPTNFRERVS</sequence>
<feature type="transmembrane region" description="Helical" evidence="8">
    <location>
        <begin position="57"/>
        <end position="78"/>
    </location>
</feature>
<keyword evidence="3 8" id="KW-0812">Transmembrane</keyword>
<keyword evidence="4" id="KW-0029">Amino-acid transport</keyword>
<evidence type="ECO:0000256" key="1">
    <source>
        <dbReference type="ARBA" id="ARBA00004141"/>
    </source>
</evidence>
<keyword evidence="11" id="KW-1185">Reference proteome</keyword>
<dbReference type="Proteomes" id="UP000639643">
    <property type="component" value="Unassembled WGS sequence"/>
</dbReference>
<dbReference type="OrthoDB" id="3900342at2759"/>
<evidence type="ECO:0000256" key="4">
    <source>
        <dbReference type="ARBA" id="ARBA00022970"/>
    </source>
</evidence>
<dbReference type="PANTHER" id="PTHR43341">
    <property type="entry name" value="AMINO ACID PERMEASE"/>
    <property type="match status" value="1"/>
</dbReference>
<evidence type="ECO:0000256" key="8">
    <source>
        <dbReference type="SAM" id="Phobius"/>
    </source>
</evidence>
<evidence type="ECO:0000256" key="7">
    <source>
        <dbReference type="SAM" id="MobiDB-lite"/>
    </source>
</evidence>
<feature type="region of interest" description="Disordered" evidence="7">
    <location>
        <begin position="1"/>
        <end position="31"/>
    </location>
</feature>
<keyword evidence="6 8" id="KW-0472">Membrane</keyword>
<dbReference type="InterPro" id="IPR004840">
    <property type="entry name" value="Amino_acid_permease_CS"/>
</dbReference>
<feature type="transmembrane region" description="Helical" evidence="8">
    <location>
        <begin position="466"/>
        <end position="489"/>
    </location>
</feature>
<evidence type="ECO:0000259" key="9">
    <source>
        <dbReference type="Pfam" id="PF00324"/>
    </source>
</evidence>
<dbReference type="EMBL" id="WIGM01001924">
    <property type="protein sequence ID" value="KAF6786597.1"/>
    <property type="molecule type" value="Genomic_DNA"/>
</dbReference>
<dbReference type="InterPro" id="IPR050524">
    <property type="entry name" value="APC_YAT"/>
</dbReference>
<dbReference type="FunFam" id="1.20.1740.10:FF:000006">
    <property type="entry name" value="General amino acid permease"/>
    <property type="match status" value="1"/>
</dbReference>
<dbReference type="GO" id="GO:0015171">
    <property type="term" value="F:amino acid transmembrane transporter activity"/>
    <property type="evidence" value="ECO:0007669"/>
    <property type="project" value="TreeGrafter"/>
</dbReference>
<keyword evidence="2" id="KW-0813">Transport</keyword>
<organism evidence="10 11">
    <name type="scientific">Colletotrichum musicola</name>
    <dbReference type="NCBI Taxonomy" id="2175873"/>
    <lineage>
        <taxon>Eukaryota</taxon>
        <taxon>Fungi</taxon>
        <taxon>Dikarya</taxon>
        <taxon>Ascomycota</taxon>
        <taxon>Pezizomycotina</taxon>
        <taxon>Sordariomycetes</taxon>
        <taxon>Hypocreomycetidae</taxon>
        <taxon>Glomerellales</taxon>
        <taxon>Glomerellaceae</taxon>
        <taxon>Colletotrichum</taxon>
        <taxon>Colletotrichum orchidearum species complex</taxon>
    </lineage>
</organism>
<evidence type="ECO:0000256" key="5">
    <source>
        <dbReference type="ARBA" id="ARBA00022989"/>
    </source>
</evidence>
<proteinExistence type="predicted"/>
<accession>A0A8H6IN90</accession>
<feature type="transmembrane region" description="Helical" evidence="8">
    <location>
        <begin position="198"/>
        <end position="216"/>
    </location>
</feature>
<keyword evidence="5 8" id="KW-1133">Transmembrane helix</keyword>
<feature type="transmembrane region" description="Helical" evidence="8">
    <location>
        <begin position="393"/>
        <end position="412"/>
    </location>
</feature>
<feature type="transmembrane region" description="Helical" evidence="8">
    <location>
        <begin position="84"/>
        <end position="101"/>
    </location>
</feature>
<protein>
    <submittedName>
        <fullName evidence="10">Amino acid permease</fullName>
    </submittedName>
</protein>
<gene>
    <name evidence="10" type="ORF">CMUS01_16500</name>
</gene>
<dbReference type="InterPro" id="IPR004841">
    <property type="entry name" value="AA-permease/SLC12A_dom"/>
</dbReference>